<dbReference type="EMBL" id="UOEM01000040">
    <property type="protein sequence ID" value="VAW12240.1"/>
    <property type="molecule type" value="Genomic_DNA"/>
</dbReference>
<organism evidence="2">
    <name type="scientific">hydrothermal vent metagenome</name>
    <dbReference type="NCBI Taxonomy" id="652676"/>
    <lineage>
        <taxon>unclassified sequences</taxon>
        <taxon>metagenomes</taxon>
        <taxon>ecological metagenomes</taxon>
    </lineage>
</organism>
<accession>A0A3B0T5T2</accession>
<dbReference type="Pfam" id="PF10082">
    <property type="entry name" value="BBP2_2"/>
    <property type="match status" value="1"/>
</dbReference>
<name>A0A3B0T5T2_9ZZZZ</name>
<evidence type="ECO:0000256" key="1">
    <source>
        <dbReference type="SAM" id="MobiDB-lite"/>
    </source>
</evidence>
<sequence length="499" mass="52658">MGLGLCLSGLAVGPLSAQTVAEDAGARGAGAPAFLFDDPWVRLRALFLADGTGGGDETVDPGLPPPGAEAVQGDGPARGEAAGLPAQLQAQEAEAGGLPGQYRAQGFERRLETVADRRRAELDPAGLKMGTFTLFPEVQISGSSTDNVFTTATGKKSDTIVALRPSFALRSDWRRHALILAGEGEWGIYGRYKSENVLRGSLAGEARADLTPFVSASLRLSIASDQEGRGSPDANAGATEPGRLLTYGAQASLSRRFNRLVATLRGGLALTDYDDVELVAGGSDNNDDRDVGTNTIGLRLAYEVSPAASVYGDLEFDARSYRQRLDDDGFQRSSDGWRAAIGTNVEVGRLARLDLQVGYVARDYEDTQLAGIGAVTADGLLTWSMTPLTTLRLGAGSDVEETTVAGASARVTRRVVVGADHELLRNLTLGAEVSFENQRLLSGDAVEETDTISASFGGEYRLSREAALVARIAHEVERPDDDSGNITETVASVGLTLRR</sequence>
<proteinExistence type="predicted"/>
<gene>
    <name evidence="2" type="ORF">MNBD_ALPHA09-1225</name>
</gene>
<dbReference type="InterPro" id="IPR018759">
    <property type="entry name" value="BBP2_2"/>
</dbReference>
<evidence type="ECO:0008006" key="3">
    <source>
        <dbReference type="Google" id="ProtNLM"/>
    </source>
</evidence>
<evidence type="ECO:0000313" key="2">
    <source>
        <dbReference type="EMBL" id="VAW12240.1"/>
    </source>
</evidence>
<dbReference type="SUPFAM" id="SSF56935">
    <property type="entry name" value="Porins"/>
    <property type="match status" value="1"/>
</dbReference>
<feature type="region of interest" description="Disordered" evidence="1">
    <location>
        <begin position="55"/>
        <end position="76"/>
    </location>
</feature>
<reference evidence="2" key="1">
    <citation type="submission" date="2018-06" db="EMBL/GenBank/DDBJ databases">
        <authorList>
            <person name="Zhirakovskaya E."/>
        </authorList>
    </citation>
    <scope>NUCLEOTIDE SEQUENCE</scope>
</reference>
<dbReference type="AlphaFoldDB" id="A0A3B0T5T2"/>
<protein>
    <recommendedName>
        <fullName evidence="3">Outer membrane protein/protective antigen OMA87</fullName>
    </recommendedName>
</protein>